<dbReference type="Pfam" id="PF13412">
    <property type="entry name" value="HTH_24"/>
    <property type="match status" value="1"/>
</dbReference>
<dbReference type="AlphaFoldDB" id="A0AA91TPS5"/>
<comment type="similarity">
    <text evidence="2">Belongs to the ROK (NagC/XylR) family.</text>
</comment>
<dbReference type="PANTHER" id="PTHR18964">
    <property type="entry name" value="ROK (REPRESSOR, ORF, KINASE) FAMILY"/>
    <property type="match status" value="1"/>
</dbReference>
<dbReference type="InterPro" id="IPR000600">
    <property type="entry name" value="ROK"/>
</dbReference>
<dbReference type="Gene3D" id="1.10.10.10">
    <property type="entry name" value="Winged helix-like DNA-binding domain superfamily/Winged helix DNA-binding domain"/>
    <property type="match status" value="1"/>
</dbReference>
<sequence>MHITWNQQLVKKENKSLCLNLIKNNAPISRADIAQQTGLTKGTVSSLVSELINEQLIYESGHGESSGGRRPVMLLFNEKAGYSIGIDLGVNYLLGILTDLQGNIIYRINEKYVNLSYEDTLQIIKKIITLLIDTAPNSVYGVIGIGIGAPGITNMDGDILFAPNLDWNNVSLKSHLEEEFHLPVLVENEANAGAYGEKKFGVGQTYQNLIYVSAAIGIGAGIIINGELYKGNLGYSGEIGHMIIQKDGLECRCGNKGCWELYASEQYLLNKAVELKLGIKGQVYLNDLIELADQGNTQAIHLFNEVGNHLGAGIINIIHIFNPEQIIIGNRLTLAKKWIEPQVKKIIDNYTLPFHQSQLAIHFSDITFASSALGAAAFSTENFLKFMLHPE</sequence>
<reference evidence="4 5" key="1">
    <citation type="submission" date="2017-07" db="EMBL/GenBank/DDBJ databases">
        <title>Isolation and whole genome analysis of endospore-forming bacteria from heroin.</title>
        <authorList>
            <person name="Kalinowski J."/>
            <person name="Ahrens B."/>
            <person name="Al-Dilaimi A."/>
            <person name="Winkler A."/>
            <person name="Wibberg D."/>
            <person name="Schleenbecker U."/>
            <person name="Ruckert C."/>
            <person name="Wolfel R."/>
            <person name="Grass G."/>
        </authorList>
    </citation>
    <scope>NUCLEOTIDE SEQUENCE [LARGE SCALE GENOMIC DNA]</scope>
    <source>
        <strain evidence="4 5">7521-2</strain>
    </source>
</reference>
<dbReference type="InterPro" id="IPR036388">
    <property type="entry name" value="WH-like_DNA-bd_sf"/>
</dbReference>
<evidence type="ECO:0000256" key="3">
    <source>
        <dbReference type="ARBA" id="ARBA00022629"/>
    </source>
</evidence>
<protein>
    <submittedName>
        <fullName evidence="4">ROK family protein</fullName>
    </submittedName>
</protein>
<dbReference type="InterPro" id="IPR043129">
    <property type="entry name" value="ATPase_NBD"/>
</dbReference>
<name>A0AA91TPS5_NIACI</name>
<dbReference type="Gene3D" id="3.30.420.40">
    <property type="match status" value="2"/>
</dbReference>
<comment type="function">
    <text evidence="1">Transcriptional repressor of xylose-utilizing enzymes.</text>
</comment>
<gene>
    <name evidence="4" type="ORF">CHH57_17795</name>
</gene>
<dbReference type="SUPFAM" id="SSF46785">
    <property type="entry name" value="Winged helix' DNA-binding domain"/>
    <property type="match status" value="1"/>
</dbReference>
<keyword evidence="3" id="KW-0859">Xylose metabolism</keyword>
<dbReference type="EMBL" id="NPBQ01000107">
    <property type="protein sequence ID" value="PAD81807.1"/>
    <property type="molecule type" value="Genomic_DNA"/>
</dbReference>
<dbReference type="CDD" id="cd24076">
    <property type="entry name" value="ASKHA_ATPase_ROK_BsXylR-like"/>
    <property type="match status" value="1"/>
</dbReference>
<comment type="caution">
    <text evidence="4">The sequence shown here is derived from an EMBL/GenBank/DDBJ whole genome shotgun (WGS) entry which is preliminary data.</text>
</comment>
<dbReference type="Proteomes" id="UP000216961">
    <property type="component" value="Unassembled WGS sequence"/>
</dbReference>
<proteinExistence type="inferred from homology"/>
<dbReference type="RefSeq" id="WP_095332341.1">
    <property type="nucleotide sequence ID" value="NZ_NPBQ01000107.1"/>
</dbReference>
<evidence type="ECO:0000313" key="5">
    <source>
        <dbReference type="Proteomes" id="UP000216961"/>
    </source>
</evidence>
<evidence type="ECO:0000313" key="4">
    <source>
        <dbReference type="EMBL" id="PAD81807.1"/>
    </source>
</evidence>
<organism evidence="4 5">
    <name type="scientific">Niallia circulans</name>
    <name type="common">Bacillus circulans</name>
    <dbReference type="NCBI Taxonomy" id="1397"/>
    <lineage>
        <taxon>Bacteria</taxon>
        <taxon>Bacillati</taxon>
        <taxon>Bacillota</taxon>
        <taxon>Bacilli</taxon>
        <taxon>Bacillales</taxon>
        <taxon>Bacillaceae</taxon>
        <taxon>Niallia</taxon>
    </lineage>
</organism>
<dbReference type="GO" id="GO:0042732">
    <property type="term" value="P:D-xylose metabolic process"/>
    <property type="evidence" value="ECO:0007669"/>
    <property type="project" value="UniProtKB-KW"/>
</dbReference>
<accession>A0AA91TPS5</accession>
<evidence type="ECO:0000256" key="2">
    <source>
        <dbReference type="ARBA" id="ARBA00006479"/>
    </source>
</evidence>
<dbReference type="Pfam" id="PF00480">
    <property type="entry name" value="ROK"/>
    <property type="match status" value="1"/>
</dbReference>
<dbReference type="SUPFAM" id="SSF53067">
    <property type="entry name" value="Actin-like ATPase domain"/>
    <property type="match status" value="1"/>
</dbReference>
<keyword evidence="3" id="KW-0119">Carbohydrate metabolism</keyword>
<dbReference type="PANTHER" id="PTHR18964:SF149">
    <property type="entry name" value="BIFUNCTIONAL UDP-N-ACETYLGLUCOSAMINE 2-EPIMERASE_N-ACETYLMANNOSAMINE KINASE"/>
    <property type="match status" value="1"/>
</dbReference>
<dbReference type="InterPro" id="IPR036390">
    <property type="entry name" value="WH_DNA-bd_sf"/>
</dbReference>
<evidence type="ECO:0000256" key="1">
    <source>
        <dbReference type="ARBA" id="ARBA00002486"/>
    </source>
</evidence>